<dbReference type="PANTHER" id="PTHR24198">
    <property type="entry name" value="ANKYRIN REPEAT AND PROTEIN KINASE DOMAIN-CONTAINING PROTEIN"/>
    <property type="match status" value="1"/>
</dbReference>
<keyword evidence="4" id="KW-1185">Reference proteome</keyword>
<name>A0A5N6DU25_ASPPA</name>
<dbReference type="Proteomes" id="UP000326532">
    <property type="component" value="Unassembled WGS sequence"/>
</dbReference>
<dbReference type="OMA" id="LEYAMIY"/>
<dbReference type="Pfam" id="PF12796">
    <property type="entry name" value="Ank_2"/>
    <property type="match status" value="2"/>
</dbReference>
<keyword evidence="2" id="KW-0040">ANK repeat</keyword>
<dbReference type="Gene3D" id="1.25.40.20">
    <property type="entry name" value="Ankyrin repeat-containing domain"/>
    <property type="match status" value="1"/>
</dbReference>
<dbReference type="EMBL" id="ML734950">
    <property type="protein sequence ID" value="KAB8208579.1"/>
    <property type="molecule type" value="Genomic_DNA"/>
</dbReference>
<organism evidence="3 4">
    <name type="scientific">Aspergillus parasiticus</name>
    <dbReference type="NCBI Taxonomy" id="5067"/>
    <lineage>
        <taxon>Eukaryota</taxon>
        <taxon>Fungi</taxon>
        <taxon>Dikarya</taxon>
        <taxon>Ascomycota</taxon>
        <taxon>Pezizomycotina</taxon>
        <taxon>Eurotiomycetes</taxon>
        <taxon>Eurotiomycetidae</taxon>
        <taxon>Eurotiales</taxon>
        <taxon>Aspergillaceae</taxon>
        <taxon>Aspergillus</taxon>
        <taxon>Aspergillus subgen. Circumdati</taxon>
    </lineage>
</organism>
<dbReference type="SUPFAM" id="SSF48403">
    <property type="entry name" value="Ankyrin repeat"/>
    <property type="match status" value="2"/>
</dbReference>
<dbReference type="InterPro" id="IPR002110">
    <property type="entry name" value="Ankyrin_rpt"/>
</dbReference>
<proteinExistence type="predicted"/>
<dbReference type="SMART" id="SM00248">
    <property type="entry name" value="ANK"/>
    <property type="match status" value="7"/>
</dbReference>
<dbReference type="InterPro" id="IPR036770">
    <property type="entry name" value="Ankyrin_rpt-contain_sf"/>
</dbReference>
<evidence type="ECO:0000256" key="2">
    <source>
        <dbReference type="ARBA" id="ARBA00023043"/>
    </source>
</evidence>
<evidence type="ECO:0000256" key="1">
    <source>
        <dbReference type="ARBA" id="ARBA00022737"/>
    </source>
</evidence>
<accession>A0A5N6DU25</accession>
<dbReference type="PANTHER" id="PTHR24198:SF165">
    <property type="entry name" value="ANKYRIN REPEAT-CONTAINING PROTEIN-RELATED"/>
    <property type="match status" value="1"/>
</dbReference>
<protein>
    <submittedName>
        <fullName evidence="3">Ankyrin repeat-containing domain protein</fullName>
    </submittedName>
</protein>
<reference evidence="3 4" key="1">
    <citation type="submission" date="2019-04" db="EMBL/GenBank/DDBJ databases">
        <title>Fungal friends and foes A comparative genomics study of 23 Aspergillus species from section Flavi.</title>
        <authorList>
            <consortium name="DOE Joint Genome Institute"/>
            <person name="Kjaerbolling I."/>
            <person name="Vesth T.C."/>
            <person name="Frisvad J.C."/>
            <person name="Nybo J.L."/>
            <person name="Theobald S."/>
            <person name="Kildgaard S."/>
            <person name="Petersen T.I."/>
            <person name="Kuo A."/>
            <person name="Sato A."/>
            <person name="Lyhne E.K."/>
            <person name="Kogle M.E."/>
            <person name="Wiebenga A."/>
            <person name="Kun R.S."/>
            <person name="Lubbers R.J."/>
            <person name="Makela M.R."/>
            <person name="Barry K."/>
            <person name="Chovatia M."/>
            <person name="Clum A."/>
            <person name="Daum C."/>
            <person name="Haridas S."/>
            <person name="He G."/>
            <person name="LaButti K."/>
            <person name="Lipzen A."/>
            <person name="Mondo S."/>
            <person name="Pangilinan J."/>
            <person name="Riley R."/>
            <person name="Salamov A."/>
            <person name="Simmons B.A."/>
            <person name="Magnuson J.K."/>
            <person name="Henrissat B."/>
            <person name="Mortensen U.H."/>
            <person name="Larsen T.O."/>
            <person name="De vries R.P."/>
            <person name="Grigoriev I.V."/>
            <person name="Machida M."/>
            <person name="Baker S.E."/>
            <person name="Andersen M.R."/>
        </authorList>
    </citation>
    <scope>NUCLEOTIDE SEQUENCE [LARGE SCALE GENOMIC DNA]</scope>
    <source>
        <strain evidence="3 4">CBS 117618</strain>
    </source>
</reference>
<sequence>METCRTGWSGRVQGDAELVKFLVQEGNANVNLVVEDYHTAVSEACRIGALDIVRYLVEEAQASVDVRTESDDHISALAFACIGPSTGMLGLVKYLVEEANAVVDPPLMAGLCKSPLEIASSRGLQDIVKYLVEQGNADVNLQFWNIKYGSALASAVLAKRFDVIKYLVAEAHADVNLQLHFGLYCTALVAALSVGSRDMVQFLVEEGNANINLQFISGSNDNFGSTLEYAMIYSKKFGMDVLEYLVSHKTADVNIRHLQGPYANPLSRAICEEYAKGVQILLSAGASADFRWNSGSLLGVPNSSLKQVQYSGGGGAEVVDMLRKADPNRWNDEAIEQIP</sequence>
<evidence type="ECO:0000313" key="4">
    <source>
        <dbReference type="Proteomes" id="UP000326532"/>
    </source>
</evidence>
<evidence type="ECO:0000313" key="3">
    <source>
        <dbReference type="EMBL" id="KAB8208579.1"/>
    </source>
</evidence>
<gene>
    <name evidence="3" type="ORF">BDV34DRAFT_222261</name>
</gene>
<dbReference type="VEuPathDB" id="FungiDB:BDV34DRAFT_222261"/>
<keyword evidence="1" id="KW-0677">Repeat</keyword>
<dbReference type="AlphaFoldDB" id="A0A5N6DU25"/>